<dbReference type="EC" id="3.6.1.23" evidence="3"/>
<keyword evidence="6" id="KW-0546">Nucleotide metabolism</keyword>
<evidence type="ECO:0000256" key="2">
    <source>
        <dbReference type="ARBA" id="ARBA00006581"/>
    </source>
</evidence>
<dbReference type="CDD" id="cd07557">
    <property type="entry name" value="trimeric_dUTPase"/>
    <property type="match status" value="1"/>
</dbReference>
<name>A0A9C7F808_9VIRU</name>
<dbReference type="InterPro" id="IPR033704">
    <property type="entry name" value="dUTPase_trimeric"/>
</dbReference>
<dbReference type="SUPFAM" id="SSF51283">
    <property type="entry name" value="dUTPase-like"/>
    <property type="match status" value="1"/>
</dbReference>
<feature type="domain" description="dUTPase-like" evidence="8">
    <location>
        <begin position="20"/>
        <end position="149"/>
    </location>
</feature>
<dbReference type="PANTHER" id="PTHR11241">
    <property type="entry name" value="DEOXYURIDINE 5'-TRIPHOSPHATE NUCLEOTIDOHYDROLASE"/>
    <property type="match status" value="1"/>
</dbReference>
<comment type="catalytic activity">
    <reaction evidence="7">
        <text>dUTP + H2O = dUMP + diphosphate + H(+)</text>
        <dbReference type="Rhea" id="RHEA:10248"/>
        <dbReference type="ChEBI" id="CHEBI:15377"/>
        <dbReference type="ChEBI" id="CHEBI:15378"/>
        <dbReference type="ChEBI" id="CHEBI:33019"/>
        <dbReference type="ChEBI" id="CHEBI:61555"/>
        <dbReference type="ChEBI" id="CHEBI:246422"/>
        <dbReference type="EC" id="3.6.1.23"/>
    </reaction>
</comment>
<organism evidence="9">
    <name type="scientific">Metapenaeus ensis majanivirus</name>
    <dbReference type="NCBI Taxonomy" id="2984279"/>
    <lineage>
        <taxon>Viruses</taxon>
        <taxon>Viruses incertae sedis</taxon>
        <taxon>Naldaviricetes</taxon>
        <taxon>Nimaviridae</taxon>
    </lineage>
</organism>
<dbReference type="GO" id="GO:0000287">
    <property type="term" value="F:magnesium ion binding"/>
    <property type="evidence" value="ECO:0007669"/>
    <property type="project" value="InterPro"/>
</dbReference>
<sequence length="154" mass="16743">MAITTNSKVPILEIKKLTDNAYMPIKGSLQAAGYDLYSAYDTIIPAQGKGLVKTDIQIGLPPNCYGRIAPRSGLALKHHIDVGAGVVDRDYQGNVGVVLFNHAKKEYKVCKGDRIAQLICESILYPKIQKVDNIVMDTERGQCGFGSTGNSFIL</sequence>
<evidence type="ECO:0000256" key="4">
    <source>
        <dbReference type="ARBA" id="ARBA00022801"/>
    </source>
</evidence>
<dbReference type="InterPro" id="IPR008181">
    <property type="entry name" value="dUTPase"/>
</dbReference>
<dbReference type="Gene3D" id="2.70.40.10">
    <property type="match status" value="1"/>
</dbReference>
<dbReference type="FunFam" id="2.70.40.10:FF:000004">
    <property type="entry name" value="Deoxyuridine triphosphatase"/>
    <property type="match status" value="1"/>
</dbReference>
<dbReference type="GO" id="GO:0046081">
    <property type="term" value="P:dUTP catabolic process"/>
    <property type="evidence" value="ECO:0007669"/>
    <property type="project" value="InterPro"/>
</dbReference>
<comment type="cofactor">
    <cofactor evidence="1">
        <name>Mg(2+)</name>
        <dbReference type="ChEBI" id="CHEBI:18420"/>
    </cofactor>
</comment>
<dbReference type="PANTHER" id="PTHR11241:SF0">
    <property type="entry name" value="DEOXYURIDINE 5'-TRIPHOSPHATE NUCLEOTIDOHYDROLASE"/>
    <property type="match status" value="1"/>
</dbReference>
<keyword evidence="4" id="KW-0378">Hydrolase</keyword>
<accession>A0A9C7F808</accession>
<dbReference type="NCBIfam" id="NF001862">
    <property type="entry name" value="PRK00601.1"/>
    <property type="match status" value="1"/>
</dbReference>
<evidence type="ECO:0000256" key="3">
    <source>
        <dbReference type="ARBA" id="ARBA00012379"/>
    </source>
</evidence>
<dbReference type="GO" id="GO:0004170">
    <property type="term" value="F:dUTP diphosphatase activity"/>
    <property type="evidence" value="ECO:0007669"/>
    <property type="project" value="UniProtKB-EC"/>
</dbReference>
<evidence type="ECO:0000259" key="8">
    <source>
        <dbReference type="Pfam" id="PF00692"/>
    </source>
</evidence>
<comment type="similarity">
    <text evidence="2">Belongs to the dUTPase family.</text>
</comment>
<dbReference type="InterPro" id="IPR036157">
    <property type="entry name" value="dUTPase-like_sf"/>
</dbReference>
<dbReference type="EMBL" id="LC738876">
    <property type="protein sequence ID" value="BDT62533.1"/>
    <property type="molecule type" value="Genomic_DNA"/>
</dbReference>
<evidence type="ECO:0000256" key="1">
    <source>
        <dbReference type="ARBA" id="ARBA00001946"/>
    </source>
</evidence>
<evidence type="ECO:0000256" key="7">
    <source>
        <dbReference type="ARBA" id="ARBA00047686"/>
    </source>
</evidence>
<dbReference type="NCBIfam" id="TIGR00576">
    <property type="entry name" value="dut"/>
    <property type="match status" value="1"/>
</dbReference>
<evidence type="ECO:0000313" key="9">
    <source>
        <dbReference type="EMBL" id="BDT62533.1"/>
    </source>
</evidence>
<dbReference type="Pfam" id="PF00692">
    <property type="entry name" value="dUTPase"/>
    <property type="match status" value="1"/>
</dbReference>
<dbReference type="InterPro" id="IPR029054">
    <property type="entry name" value="dUTPase-like"/>
</dbReference>
<proteinExistence type="inferred from homology"/>
<protein>
    <recommendedName>
        <fullName evidence="3">dUTP diphosphatase</fullName>
        <ecNumber evidence="3">3.6.1.23</ecNumber>
    </recommendedName>
</protein>
<reference evidence="9" key="1">
    <citation type="submission" date="2022-10" db="EMBL/GenBank/DDBJ databases">
        <title>Genome sequences of endogenous nimaviruses in decapod crustaceans.</title>
        <authorList>
            <person name="Kawato S."/>
            <person name="Nozaki R."/>
            <person name="Kondo H."/>
            <person name="Hirono I."/>
        </authorList>
    </citation>
    <scope>NUCLEOTIDE SEQUENCE</scope>
    <source>
        <strain evidence="9">Mikawa-1</strain>
    </source>
</reference>
<dbReference type="GO" id="GO:0006226">
    <property type="term" value="P:dUMP biosynthetic process"/>
    <property type="evidence" value="ECO:0007669"/>
    <property type="project" value="InterPro"/>
</dbReference>
<evidence type="ECO:0000256" key="5">
    <source>
        <dbReference type="ARBA" id="ARBA00022842"/>
    </source>
</evidence>
<keyword evidence="5" id="KW-0460">Magnesium</keyword>
<evidence type="ECO:0000256" key="6">
    <source>
        <dbReference type="ARBA" id="ARBA00023080"/>
    </source>
</evidence>